<keyword evidence="3" id="KW-1185">Reference proteome</keyword>
<feature type="compositionally biased region" description="Basic and acidic residues" evidence="1">
    <location>
        <begin position="11"/>
        <end position="20"/>
    </location>
</feature>
<dbReference type="EMBL" id="NBTX02000004">
    <property type="protein sequence ID" value="PNL60315.1"/>
    <property type="molecule type" value="Genomic_DNA"/>
</dbReference>
<dbReference type="AlphaFoldDB" id="A0AAX0WQC1"/>
<gene>
    <name evidence="2" type="ORF">A6J39_003300</name>
</gene>
<evidence type="ECO:0000313" key="2">
    <source>
        <dbReference type="EMBL" id="PNL60315.1"/>
    </source>
</evidence>
<evidence type="ECO:0000313" key="3">
    <source>
        <dbReference type="Proteomes" id="UP000192511"/>
    </source>
</evidence>
<evidence type="ECO:0000256" key="1">
    <source>
        <dbReference type="SAM" id="MobiDB-lite"/>
    </source>
</evidence>
<protein>
    <submittedName>
        <fullName evidence="2">Uncharacterized protein</fullName>
    </submittedName>
</protein>
<sequence>MLGYFMKKNRIKENDEQSQKNIEKIHEIRERLHESTQHANTKRMEIDSKLEKINKSSSYSNHKNNVFFQPSVGSGCNQRSIPGDSTFTMK</sequence>
<organism evidence="2 3">
    <name type="scientific">Legionella anisa</name>
    <dbReference type="NCBI Taxonomy" id="28082"/>
    <lineage>
        <taxon>Bacteria</taxon>
        <taxon>Pseudomonadati</taxon>
        <taxon>Pseudomonadota</taxon>
        <taxon>Gammaproteobacteria</taxon>
        <taxon>Legionellales</taxon>
        <taxon>Legionellaceae</taxon>
        <taxon>Legionella</taxon>
    </lineage>
</organism>
<reference evidence="2" key="1">
    <citation type="submission" date="2017-12" db="EMBL/GenBank/DDBJ databases">
        <title>FDA dAtabase for Regulatory Grade micrObial Sequences (FDA-ARGOS): Supporting development and validation of Infectious Disease Dx tests.</title>
        <authorList>
            <person name="Kerrigan L."/>
            <person name="Tallon L.J."/>
            <person name="Sadzewicz L."/>
            <person name="Sengamalay N."/>
            <person name="Ott S."/>
            <person name="Godinez A."/>
            <person name="Nagaraj S."/>
            <person name="Vavikolanu K."/>
            <person name="Vyas G."/>
            <person name="Nadendla S."/>
            <person name="Aluvathingal J."/>
            <person name="Sichtig H."/>
        </authorList>
    </citation>
    <scope>NUCLEOTIDE SEQUENCE [LARGE SCALE GENOMIC DNA]</scope>
    <source>
        <strain evidence="2">FDAARGOS_200</strain>
    </source>
</reference>
<feature type="region of interest" description="Disordered" evidence="1">
    <location>
        <begin position="67"/>
        <end position="90"/>
    </location>
</feature>
<feature type="region of interest" description="Disordered" evidence="1">
    <location>
        <begin position="1"/>
        <end position="20"/>
    </location>
</feature>
<proteinExistence type="predicted"/>
<comment type="caution">
    <text evidence="2">The sequence shown here is derived from an EMBL/GenBank/DDBJ whole genome shotgun (WGS) entry which is preliminary data.</text>
</comment>
<name>A0AAX0WQC1_9GAMM</name>
<accession>A0AAX0WQC1</accession>
<dbReference type="Proteomes" id="UP000192511">
    <property type="component" value="Unassembled WGS sequence"/>
</dbReference>